<keyword evidence="7" id="KW-0406">Ion transport</keyword>
<evidence type="ECO:0000256" key="6">
    <source>
        <dbReference type="ARBA" id="ARBA00022989"/>
    </source>
</evidence>
<gene>
    <name evidence="11" type="ORF">KYE46_12005</name>
</gene>
<dbReference type="Pfam" id="PF01554">
    <property type="entry name" value="MatE"/>
    <property type="match status" value="2"/>
</dbReference>
<evidence type="ECO:0000256" key="2">
    <source>
        <dbReference type="ARBA" id="ARBA00022448"/>
    </source>
</evidence>
<evidence type="ECO:0000256" key="9">
    <source>
        <dbReference type="ARBA" id="ARBA00031636"/>
    </source>
</evidence>
<dbReference type="PANTHER" id="PTHR43298">
    <property type="entry name" value="MULTIDRUG RESISTANCE PROTEIN NORM-RELATED"/>
    <property type="match status" value="1"/>
</dbReference>
<evidence type="ECO:0000313" key="11">
    <source>
        <dbReference type="EMBL" id="QXT38656.1"/>
    </source>
</evidence>
<feature type="transmembrane region" description="Helical" evidence="10">
    <location>
        <begin position="269"/>
        <end position="289"/>
    </location>
</feature>
<dbReference type="EMBL" id="CP079194">
    <property type="protein sequence ID" value="QXT38656.1"/>
    <property type="molecule type" value="Genomic_DNA"/>
</dbReference>
<dbReference type="PANTHER" id="PTHR43298:SF2">
    <property type="entry name" value="FMN_FAD EXPORTER YEEO-RELATED"/>
    <property type="match status" value="1"/>
</dbReference>
<dbReference type="AlphaFoldDB" id="A0A8F6TVW5"/>
<keyword evidence="3" id="KW-0050">Antiport</keyword>
<evidence type="ECO:0000256" key="4">
    <source>
        <dbReference type="ARBA" id="ARBA00022475"/>
    </source>
</evidence>
<sequence>MSLKSHIRATLKLGLPLIGGQLAQVFIGVTDTVMIGWYGVEELAAVALGSSYFHLILILGMGFGLAVMPMVASAAARDDEQQVRRVTRMGLWIALAFSALVMPLFWFSESLFLMAGQTAEVSANAQTYLRIAGWAIWPGCLLIVLRSHLSALERPNIVLWAWLGGVALNALINWVLIFGNLGAPELGIAGAASASVFTHLLILGILAIYAARAEGLRQYTLFIRFWRPDWEALWQVFRLGWPIAITLLSEAGLFMATMIMMGWIGTMELAAHGIALQVISVTFMIHIGLSSAVTVRVGRAWSRDDAPGLLNAAIAALLLSFLTVAATMVVLITLAEPLVGLFVDPADPLRPQIIAIGASLLVVASIFQLADAAQVMALGLLRGVQDTSVPMIYAFISYWIIGVPLAYALGFPLGWEGEGIWAGLAIGLAVAGLVLVIRFWRIAARLSTAQTTGTQPV</sequence>
<feature type="transmembrane region" description="Helical" evidence="10">
    <location>
        <begin position="353"/>
        <end position="380"/>
    </location>
</feature>
<feature type="transmembrane region" description="Helical" evidence="10">
    <location>
        <begin position="232"/>
        <end position="263"/>
    </location>
</feature>
<evidence type="ECO:0000256" key="5">
    <source>
        <dbReference type="ARBA" id="ARBA00022692"/>
    </source>
</evidence>
<organism evidence="11 12">
    <name type="scientific">Gymnodinialimonas ceratoperidinii</name>
    <dbReference type="NCBI Taxonomy" id="2856823"/>
    <lineage>
        <taxon>Bacteria</taxon>
        <taxon>Pseudomonadati</taxon>
        <taxon>Pseudomonadota</taxon>
        <taxon>Alphaproteobacteria</taxon>
        <taxon>Rhodobacterales</taxon>
        <taxon>Paracoccaceae</taxon>
        <taxon>Gymnodinialimonas</taxon>
    </lineage>
</organism>
<protein>
    <recommendedName>
        <fullName evidence="9">Multidrug-efflux transporter</fullName>
    </recommendedName>
</protein>
<accession>A0A8F6TVW5</accession>
<keyword evidence="8 10" id="KW-0472">Membrane</keyword>
<dbReference type="InterPro" id="IPR002528">
    <property type="entry name" value="MATE_fam"/>
</dbReference>
<dbReference type="InterPro" id="IPR050222">
    <property type="entry name" value="MATE_MdtK"/>
</dbReference>
<reference evidence="11 12" key="1">
    <citation type="submission" date="2021-07" db="EMBL/GenBank/DDBJ databases">
        <title>A novel Jannaschia species isolated from marine dinoflagellate Ceratoperidinium margalefii.</title>
        <authorList>
            <person name="Jiang Y."/>
            <person name="Li Z."/>
        </authorList>
    </citation>
    <scope>NUCLEOTIDE SEQUENCE [LARGE SCALE GENOMIC DNA]</scope>
    <source>
        <strain evidence="11 12">J12C1-MA-4</strain>
    </source>
</reference>
<dbReference type="NCBIfam" id="TIGR00797">
    <property type="entry name" value="matE"/>
    <property type="match status" value="1"/>
</dbReference>
<dbReference type="GO" id="GO:0015297">
    <property type="term" value="F:antiporter activity"/>
    <property type="evidence" value="ECO:0007669"/>
    <property type="project" value="InterPro"/>
</dbReference>
<evidence type="ECO:0000256" key="10">
    <source>
        <dbReference type="SAM" id="Phobius"/>
    </source>
</evidence>
<keyword evidence="4" id="KW-1003">Cell membrane</keyword>
<keyword evidence="5 10" id="KW-0812">Transmembrane</keyword>
<dbReference type="KEGG" id="gce:KYE46_12005"/>
<feature type="transmembrane region" description="Helical" evidence="10">
    <location>
        <begin position="419"/>
        <end position="440"/>
    </location>
</feature>
<feature type="transmembrane region" description="Helical" evidence="10">
    <location>
        <begin position="309"/>
        <end position="333"/>
    </location>
</feature>
<comment type="subcellular location">
    <subcellularLocation>
        <location evidence="1">Cell inner membrane</location>
        <topology evidence="1">Multi-pass membrane protein</topology>
    </subcellularLocation>
</comment>
<dbReference type="CDD" id="cd13131">
    <property type="entry name" value="MATE_NorM_like"/>
    <property type="match status" value="1"/>
</dbReference>
<evidence type="ECO:0000256" key="7">
    <source>
        <dbReference type="ARBA" id="ARBA00023065"/>
    </source>
</evidence>
<dbReference type="InterPro" id="IPR048279">
    <property type="entry name" value="MdtK-like"/>
</dbReference>
<feature type="transmembrane region" description="Helical" evidence="10">
    <location>
        <begin position="392"/>
        <end position="413"/>
    </location>
</feature>
<keyword evidence="6 10" id="KW-1133">Transmembrane helix</keyword>
<evidence type="ECO:0000256" key="1">
    <source>
        <dbReference type="ARBA" id="ARBA00004429"/>
    </source>
</evidence>
<dbReference type="GO" id="GO:0005886">
    <property type="term" value="C:plasma membrane"/>
    <property type="evidence" value="ECO:0007669"/>
    <property type="project" value="TreeGrafter"/>
</dbReference>
<dbReference type="PIRSF" id="PIRSF006603">
    <property type="entry name" value="DinF"/>
    <property type="match status" value="1"/>
</dbReference>
<keyword evidence="2" id="KW-0813">Transport</keyword>
<feature type="transmembrane region" description="Helical" evidence="10">
    <location>
        <begin position="188"/>
        <end position="211"/>
    </location>
</feature>
<feature type="transmembrane region" description="Helical" evidence="10">
    <location>
        <begin position="157"/>
        <end position="176"/>
    </location>
</feature>
<feature type="transmembrane region" description="Helical" evidence="10">
    <location>
        <begin position="21"/>
        <end position="40"/>
    </location>
</feature>
<evidence type="ECO:0000256" key="8">
    <source>
        <dbReference type="ARBA" id="ARBA00023136"/>
    </source>
</evidence>
<evidence type="ECO:0000313" key="12">
    <source>
        <dbReference type="Proteomes" id="UP000825009"/>
    </source>
</evidence>
<feature type="transmembrane region" description="Helical" evidence="10">
    <location>
        <begin position="52"/>
        <end position="77"/>
    </location>
</feature>
<evidence type="ECO:0000256" key="3">
    <source>
        <dbReference type="ARBA" id="ARBA00022449"/>
    </source>
</evidence>
<name>A0A8F6TVW5_9RHOB</name>
<feature type="transmembrane region" description="Helical" evidence="10">
    <location>
        <begin position="127"/>
        <end position="145"/>
    </location>
</feature>
<keyword evidence="12" id="KW-1185">Reference proteome</keyword>
<dbReference type="Proteomes" id="UP000825009">
    <property type="component" value="Chromosome"/>
</dbReference>
<feature type="transmembrane region" description="Helical" evidence="10">
    <location>
        <begin position="89"/>
        <end position="107"/>
    </location>
</feature>
<dbReference type="RefSeq" id="WP_219000852.1">
    <property type="nucleotide sequence ID" value="NZ_CP079194.1"/>
</dbReference>
<proteinExistence type="predicted"/>
<dbReference type="GO" id="GO:0042910">
    <property type="term" value="F:xenobiotic transmembrane transporter activity"/>
    <property type="evidence" value="ECO:0007669"/>
    <property type="project" value="InterPro"/>
</dbReference>